<organism evidence="1 2">
    <name type="scientific">Roseateles violae</name>
    <dbReference type="NCBI Taxonomy" id="3058042"/>
    <lineage>
        <taxon>Bacteria</taxon>
        <taxon>Pseudomonadati</taxon>
        <taxon>Pseudomonadota</taxon>
        <taxon>Betaproteobacteria</taxon>
        <taxon>Burkholderiales</taxon>
        <taxon>Sphaerotilaceae</taxon>
        <taxon>Roseateles</taxon>
    </lineage>
</organism>
<comment type="caution">
    <text evidence="1">The sequence shown here is derived from an EMBL/GenBank/DDBJ whole genome shotgun (WGS) entry which is preliminary data.</text>
</comment>
<dbReference type="RefSeq" id="WP_290359824.1">
    <property type="nucleotide sequence ID" value="NZ_JAUHHC010000004.1"/>
</dbReference>
<evidence type="ECO:0000313" key="2">
    <source>
        <dbReference type="Proteomes" id="UP001228044"/>
    </source>
</evidence>
<keyword evidence="2" id="KW-1185">Reference proteome</keyword>
<protein>
    <submittedName>
        <fullName evidence="1">Uncharacterized protein</fullName>
    </submittedName>
</protein>
<reference evidence="1 2" key="1">
    <citation type="submission" date="2023-06" db="EMBL/GenBank/DDBJ databases">
        <title>Pelomonas sp. PFR6 16S ribosomal RNA gene Genome sequencing and assembly.</title>
        <authorList>
            <person name="Woo H."/>
        </authorList>
    </citation>
    <scope>NUCLEOTIDE SEQUENCE [LARGE SCALE GENOMIC DNA]</scope>
    <source>
        <strain evidence="1 2">PFR6</strain>
    </source>
</reference>
<name>A0ABT8DT73_9BURK</name>
<gene>
    <name evidence="1" type="ORF">QWJ38_14500</name>
</gene>
<accession>A0ABT8DT73</accession>
<evidence type="ECO:0000313" key="1">
    <source>
        <dbReference type="EMBL" id="MDN3921500.1"/>
    </source>
</evidence>
<proteinExistence type="predicted"/>
<sequence>MADLAWLNLLLVPSVALLWRISGQLATLTAVQAQHGERITTLERKRA</sequence>
<dbReference type="EMBL" id="JAUHHC010000004">
    <property type="protein sequence ID" value="MDN3921500.1"/>
    <property type="molecule type" value="Genomic_DNA"/>
</dbReference>
<dbReference type="Proteomes" id="UP001228044">
    <property type="component" value="Unassembled WGS sequence"/>
</dbReference>